<dbReference type="Proteomes" id="UP000824135">
    <property type="component" value="Unassembled WGS sequence"/>
</dbReference>
<reference evidence="1" key="2">
    <citation type="submission" date="2021-04" db="EMBL/GenBank/DDBJ databases">
        <authorList>
            <person name="Gilroy R."/>
        </authorList>
    </citation>
    <scope>NUCLEOTIDE SEQUENCE</scope>
    <source>
        <strain evidence="1">CHK199-9574</strain>
    </source>
</reference>
<evidence type="ECO:0000313" key="1">
    <source>
        <dbReference type="EMBL" id="HIY78547.1"/>
    </source>
</evidence>
<comment type="caution">
    <text evidence="1">The sequence shown here is derived from an EMBL/GenBank/DDBJ whole genome shotgun (WGS) entry which is preliminary data.</text>
</comment>
<accession>A0A9D1Z8Q2</accession>
<reference evidence="1" key="1">
    <citation type="journal article" date="2021" name="PeerJ">
        <title>Extensive microbial diversity within the chicken gut microbiome revealed by metagenomics and culture.</title>
        <authorList>
            <person name="Gilroy R."/>
            <person name="Ravi A."/>
            <person name="Getino M."/>
            <person name="Pursley I."/>
            <person name="Horton D.L."/>
            <person name="Alikhan N.F."/>
            <person name="Baker D."/>
            <person name="Gharbi K."/>
            <person name="Hall N."/>
            <person name="Watson M."/>
            <person name="Adriaenssens E.M."/>
            <person name="Foster-Nyarko E."/>
            <person name="Jarju S."/>
            <person name="Secka A."/>
            <person name="Antonio M."/>
            <person name="Oren A."/>
            <person name="Chaudhuri R.R."/>
            <person name="La Ragione R."/>
            <person name="Hildebrand F."/>
            <person name="Pallen M.J."/>
        </authorList>
    </citation>
    <scope>NUCLEOTIDE SEQUENCE</scope>
    <source>
        <strain evidence="1">CHK199-9574</strain>
    </source>
</reference>
<protein>
    <submittedName>
        <fullName evidence="1">Uncharacterized protein</fullName>
    </submittedName>
</protein>
<dbReference type="AlphaFoldDB" id="A0A9D1Z8Q2"/>
<proteinExistence type="predicted"/>
<gene>
    <name evidence="1" type="ORF">H9728_05835</name>
</gene>
<sequence length="152" mass="17843">MGNEIEHNFIKKFVDKRLRDRMILELDTPPEIVVKNGKENEYMSNRRYRAIYRLNDPRKIISDKYIYLEEKYLSEQDAEKIIRSLDKVFEKAHFMCHDGADGEDMPLHKGISVLYNNYGTTVLVCGENIALIKEEASYGTPTKYILFRKTGE</sequence>
<evidence type="ECO:0000313" key="2">
    <source>
        <dbReference type="Proteomes" id="UP000824135"/>
    </source>
</evidence>
<organism evidence="1 2">
    <name type="scientific">Candidatus Borkfalkia excrementavium</name>
    <dbReference type="NCBI Taxonomy" id="2838505"/>
    <lineage>
        <taxon>Bacteria</taxon>
        <taxon>Bacillati</taxon>
        <taxon>Bacillota</taxon>
        <taxon>Clostridia</taxon>
        <taxon>Christensenellales</taxon>
        <taxon>Christensenellaceae</taxon>
        <taxon>Candidatus Borkfalkia</taxon>
    </lineage>
</organism>
<dbReference type="EMBL" id="DXCO01000037">
    <property type="protein sequence ID" value="HIY78547.1"/>
    <property type="molecule type" value="Genomic_DNA"/>
</dbReference>
<name>A0A9D1Z8Q2_9FIRM</name>